<evidence type="ECO:0000256" key="2">
    <source>
        <dbReference type="ARBA" id="ARBA00022723"/>
    </source>
</evidence>
<dbReference type="InterPro" id="IPR020922">
    <property type="entry name" value="dITP/XTP_pyrophosphatase"/>
</dbReference>
<reference evidence="8 9" key="1">
    <citation type="submission" date="2024-09" db="EMBL/GenBank/DDBJ databases">
        <authorList>
            <person name="Sun Q."/>
            <person name="Mori K."/>
        </authorList>
    </citation>
    <scope>NUCLEOTIDE SEQUENCE [LARGE SCALE GENOMIC DNA]</scope>
    <source>
        <strain evidence="8 9">TBRC 5777</strain>
    </source>
</reference>
<evidence type="ECO:0000256" key="1">
    <source>
        <dbReference type="ARBA" id="ARBA00008023"/>
    </source>
</evidence>
<keyword evidence="6 7" id="KW-0546">Nucleotide metabolism</keyword>
<dbReference type="EMBL" id="JBHLUN010000012">
    <property type="protein sequence ID" value="MFC0409937.1"/>
    <property type="molecule type" value="Genomic_DNA"/>
</dbReference>
<sequence>MSHRRLTERRLILATHNAGKVREVAALLSPWGLEVTGVGALGLPEPAETETSFIGNATIKARAAAEATGCVALADDSGFSVRALDGMPGVWTADWAMQPDGTRDYAKAMALVAERAAEVPGRGEDRAAWFSCALVLAWPDGHTEGFLGEAHGTWVWPPRGERGFGYDPMFVPVGEALSFAEMAPERKHAISHRAHAFQQLAEHCLPPLEGTAPAGG</sequence>
<feature type="binding site" evidence="7">
    <location>
        <begin position="15"/>
        <end position="20"/>
    </location>
    <ligand>
        <name>substrate</name>
    </ligand>
</feature>
<dbReference type="Proteomes" id="UP001589865">
    <property type="component" value="Unassembled WGS sequence"/>
</dbReference>
<evidence type="ECO:0000256" key="6">
    <source>
        <dbReference type="ARBA" id="ARBA00023080"/>
    </source>
</evidence>
<dbReference type="HAMAP" id="MF_01405">
    <property type="entry name" value="Non_canon_purine_NTPase"/>
    <property type="match status" value="1"/>
</dbReference>
<dbReference type="Gene3D" id="3.90.950.10">
    <property type="match status" value="1"/>
</dbReference>
<comment type="cofactor">
    <cofactor evidence="7">
        <name>Mg(2+)</name>
        <dbReference type="ChEBI" id="CHEBI:18420"/>
    </cofactor>
    <text evidence="7">Binds 1 Mg(2+) ion per subunit.</text>
</comment>
<dbReference type="InterPro" id="IPR029001">
    <property type="entry name" value="ITPase-like_fam"/>
</dbReference>
<proteinExistence type="inferred from homology"/>
<comment type="function">
    <text evidence="7">Pyrophosphatase that catalyzes the hydrolysis of nucleoside triphosphates to their monophosphate derivatives, with a high preference for the non-canonical purine nucleotides XTP (xanthosine triphosphate), dITP (deoxyinosine triphosphate) and ITP. Seems to function as a house-cleaning enzyme that removes non-canonical purine nucleotides from the nucleotide pool, thus preventing their incorporation into DNA/RNA and avoiding chromosomal lesions.</text>
</comment>
<keyword evidence="9" id="KW-1185">Reference proteome</keyword>
<comment type="caution">
    <text evidence="7">Lacks conserved residue(s) required for the propagation of feature annotation.</text>
</comment>
<name>A0ABV6JX91_9PROT</name>
<feature type="binding site" evidence="7">
    <location>
        <position position="76"/>
    </location>
    <ligand>
        <name>Mg(2+)</name>
        <dbReference type="ChEBI" id="CHEBI:18420"/>
    </ligand>
</feature>
<evidence type="ECO:0000256" key="7">
    <source>
        <dbReference type="HAMAP-Rule" id="MF_01405"/>
    </source>
</evidence>
<dbReference type="EC" id="3.6.1.66" evidence="7"/>
<dbReference type="SUPFAM" id="SSF52972">
    <property type="entry name" value="ITPase-like"/>
    <property type="match status" value="1"/>
</dbReference>
<dbReference type="InterPro" id="IPR002637">
    <property type="entry name" value="RdgB/HAM1"/>
</dbReference>
<evidence type="ECO:0000256" key="4">
    <source>
        <dbReference type="ARBA" id="ARBA00022801"/>
    </source>
</evidence>
<feature type="active site" description="Proton acceptor" evidence="7">
    <location>
        <position position="76"/>
    </location>
</feature>
<accession>A0ABV6JX91</accession>
<evidence type="ECO:0000313" key="9">
    <source>
        <dbReference type="Proteomes" id="UP001589865"/>
    </source>
</evidence>
<keyword evidence="5 7" id="KW-0460">Magnesium</keyword>
<feature type="binding site" evidence="7">
    <location>
        <position position="77"/>
    </location>
    <ligand>
        <name>substrate</name>
    </ligand>
</feature>
<feature type="binding site" evidence="7">
    <location>
        <begin position="164"/>
        <end position="167"/>
    </location>
    <ligand>
        <name>substrate</name>
    </ligand>
</feature>
<dbReference type="RefSeq" id="WP_377045687.1">
    <property type="nucleotide sequence ID" value="NZ_JBHLUN010000012.1"/>
</dbReference>
<comment type="catalytic activity">
    <reaction evidence="7">
        <text>ITP + H2O = IMP + diphosphate + H(+)</text>
        <dbReference type="Rhea" id="RHEA:29399"/>
        <dbReference type="ChEBI" id="CHEBI:15377"/>
        <dbReference type="ChEBI" id="CHEBI:15378"/>
        <dbReference type="ChEBI" id="CHEBI:33019"/>
        <dbReference type="ChEBI" id="CHEBI:58053"/>
        <dbReference type="ChEBI" id="CHEBI:61402"/>
        <dbReference type="EC" id="3.6.1.66"/>
    </reaction>
</comment>
<keyword evidence="3 7" id="KW-0547">Nucleotide-binding</keyword>
<dbReference type="Pfam" id="PF01725">
    <property type="entry name" value="Ham1p_like"/>
    <property type="match status" value="1"/>
</dbReference>
<keyword evidence="2 7" id="KW-0479">Metal-binding</keyword>
<comment type="similarity">
    <text evidence="1 7">Belongs to the HAM1 NTPase family.</text>
</comment>
<feature type="binding site" evidence="7">
    <location>
        <begin position="192"/>
        <end position="193"/>
    </location>
    <ligand>
        <name>substrate</name>
    </ligand>
</feature>
<dbReference type="PANTHER" id="PTHR11067">
    <property type="entry name" value="INOSINE TRIPHOSPHATE PYROPHOSPHATASE/HAM1 PROTEIN"/>
    <property type="match status" value="1"/>
</dbReference>
<comment type="subunit">
    <text evidence="7">Homodimer.</text>
</comment>
<dbReference type="PANTHER" id="PTHR11067:SF9">
    <property type="entry name" value="INOSINE TRIPHOSPHATE PYROPHOSPHATASE"/>
    <property type="match status" value="1"/>
</dbReference>
<protein>
    <recommendedName>
        <fullName evidence="7">dITP/XTP pyrophosphatase</fullName>
        <ecNumber evidence="7">3.6.1.66</ecNumber>
    </recommendedName>
    <alternativeName>
        <fullName evidence="7">Non-canonical purine NTP pyrophosphatase</fullName>
    </alternativeName>
    <alternativeName>
        <fullName evidence="7">Non-standard purine NTP pyrophosphatase</fullName>
    </alternativeName>
    <alternativeName>
        <fullName evidence="7">Nucleoside-triphosphate diphosphatase</fullName>
    </alternativeName>
    <alternativeName>
        <fullName evidence="7">Nucleoside-triphosphate pyrophosphatase</fullName>
        <shortName evidence="7">NTPase</shortName>
    </alternativeName>
</protein>
<organism evidence="8 9">
    <name type="scientific">Roseomonas elaeocarpi</name>
    <dbReference type="NCBI Taxonomy" id="907779"/>
    <lineage>
        <taxon>Bacteria</taxon>
        <taxon>Pseudomonadati</taxon>
        <taxon>Pseudomonadota</taxon>
        <taxon>Alphaproteobacteria</taxon>
        <taxon>Acetobacterales</taxon>
        <taxon>Roseomonadaceae</taxon>
        <taxon>Roseomonas</taxon>
    </lineage>
</organism>
<evidence type="ECO:0000256" key="3">
    <source>
        <dbReference type="ARBA" id="ARBA00022741"/>
    </source>
</evidence>
<gene>
    <name evidence="8" type="ORF">ACFFGY_16920</name>
</gene>
<feature type="binding site" evidence="7">
    <location>
        <position position="187"/>
    </location>
    <ligand>
        <name>substrate</name>
    </ligand>
</feature>
<comment type="catalytic activity">
    <reaction evidence="7">
        <text>dITP + H2O = dIMP + diphosphate + H(+)</text>
        <dbReference type="Rhea" id="RHEA:28342"/>
        <dbReference type="ChEBI" id="CHEBI:15377"/>
        <dbReference type="ChEBI" id="CHEBI:15378"/>
        <dbReference type="ChEBI" id="CHEBI:33019"/>
        <dbReference type="ChEBI" id="CHEBI:61194"/>
        <dbReference type="ChEBI" id="CHEBI:61382"/>
        <dbReference type="EC" id="3.6.1.66"/>
    </reaction>
</comment>
<dbReference type="CDD" id="cd00515">
    <property type="entry name" value="HAM1"/>
    <property type="match status" value="1"/>
</dbReference>
<dbReference type="GO" id="GO:0016787">
    <property type="term" value="F:hydrolase activity"/>
    <property type="evidence" value="ECO:0007669"/>
    <property type="project" value="UniProtKB-KW"/>
</dbReference>
<evidence type="ECO:0000313" key="8">
    <source>
        <dbReference type="EMBL" id="MFC0409937.1"/>
    </source>
</evidence>
<keyword evidence="4 7" id="KW-0378">Hydrolase</keyword>
<comment type="catalytic activity">
    <reaction evidence="7">
        <text>XTP + H2O = XMP + diphosphate + H(+)</text>
        <dbReference type="Rhea" id="RHEA:28610"/>
        <dbReference type="ChEBI" id="CHEBI:15377"/>
        <dbReference type="ChEBI" id="CHEBI:15378"/>
        <dbReference type="ChEBI" id="CHEBI:33019"/>
        <dbReference type="ChEBI" id="CHEBI:57464"/>
        <dbReference type="ChEBI" id="CHEBI:61314"/>
        <dbReference type="EC" id="3.6.1.66"/>
    </reaction>
</comment>
<evidence type="ECO:0000256" key="5">
    <source>
        <dbReference type="ARBA" id="ARBA00022842"/>
    </source>
</evidence>
<comment type="caution">
    <text evidence="8">The sequence shown here is derived from an EMBL/GenBank/DDBJ whole genome shotgun (WGS) entry which is preliminary data.</text>
</comment>